<organism evidence="2 3">
    <name type="scientific">Chitinimonas lacunae</name>
    <dbReference type="NCBI Taxonomy" id="1963018"/>
    <lineage>
        <taxon>Bacteria</taxon>
        <taxon>Pseudomonadati</taxon>
        <taxon>Pseudomonadota</taxon>
        <taxon>Betaproteobacteria</taxon>
        <taxon>Neisseriales</taxon>
        <taxon>Chitinibacteraceae</taxon>
        <taxon>Chitinimonas</taxon>
    </lineage>
</organism>
<feature type="signal peptide" evidence="1">
    <location>
        <begin position="1"/>
        <end position="22"/>
    </location>
</feature>
<dbReference type="Proteomes" id="UP001595791">
    <property type="component" value="Unassembled WGS sequence"/>
</dbReference>
<keyword evidence="3" id="KW-1185">Reference proteome</keyword>
<dbReference type="EMBL" id="JBHSBU010000001">
    <property type="protein sequence ID" value="MFC4159813.1"/>
    <property type="molecule type" value="Genomic_DNA"/>
</dbReference>
<evidence type="ECO:0008006" key="4">
    <source>
        <dbReference type="Google" id="ProtNLM"/>
    </source>
</evidence>
<feature type="chain" id="PRO_5046163230" description="DUF2987 domain-containing protein" evidence="1">
    <location>
        <begin position="23"/>
        <end position="238"/>
    </location>
</feature>
<protein>
    <recommendedName>
        <fullName evidence="4">DUF2987 domain-containing protein</fullName>
    </recommendedName>
</protein>
<evidence type="ECO:0000256" key="1">
    <source>
        <dbReference type="SAM" id="SignalP"/>
    </source>
</evidence>
<comment type="caution">
    <text evidence="2">The sequence shown here is derived from an EMBL/GenBank/DDBJ whole genome shotgun (WGS) entry which is preliminary data.</text>
</comment>
<proteinExistence type="predicted"/>
<name>A0ABV8MNQ9_9NEIS</name>
<evidence type="ECO:0000313" key="2">
    <source>
        <dbReference type="EMBL" id="MFC4159813.1"/>
    </source>
</evidence>
<evidence type="ECO:0000313" key="3">
    <source>
        <dbReference type="Proteomes" id="UP001595791"/>
    </source>
</evidence>
<gene>
    <name evidence="2" type="ORF">ACFOW7_10695</name>
</gene>
<accession>A0ABV8MNQ9</accession>
<reference evidence="3" key="1">
    <citation type="journal article" date="2019" name="Int. J. Syst. Evol. Microbiol.">
        <title>The Global Catalogue of Microorganisms (GCM) 10K type strain sequencing project: providing services to taxonomists for standard genome sequencing and annotation.</title>
        <authorList>
            <consortium name="The Broad Institute Genomics Platform"/>
            <consortium name="The Broad Institute Genome Sequencing Center for Infectious Disease"/>
            <person name="Wu L."/>
            <person name="Ma J."/>
        </authorList>
    </citation>
    <scope>NUCLEOTIDE SEQUENCE [LARGE SCALE GENOMIC DNA]</scope>
    <source>
        <strain evidence="3">LMG 29894</strain>
    </source>
</reference>
<keyword evidence="1" id="KW-0732">Signal</keyword>
<sequence length="238" mass="26610">MPRLPTALILSFGLFAPLPVFAATKPTVEKGEKLEVQMVRDPAWMPYEKAYDLASRFKDSPYKSVMIRFRLMPTRPGDNLQGLALHLYGKTTDIAIDIDQDGFFDVPLDAQALAENAEFVANRKAGSLRWLFFPLIRSSGERQYRLAHLRNAAAEAQEAVSLMPWSARARLALKMVKGVVFEFAEPDATASIDLGGGRRQTLAMQDRRIALKFDQFAQASDARIELSAKPIAIHPDFQ</sequence>
<dbReference type="RefSeq" id="WP_378163972.1">
    <property type="nucleotide sequence ID" value="NZ_JBHSBU010000001.1"/>
</dbReference>